<organism evidence="1">
    <name type="scientific">Collimonas fungivorans</name>
    <dbReference type="NCBI Taxonomy" id="158899"/>
    <lineage>
        <taxon>Bacteria</taxon>
        <taxon>Pseudomonadati</taxon>
        <taxon>Pseudomonadota</taxon>
        <taxon>Betaproteobacteria</taxon>
        <taxon>Burkholderiales</taxon>
        <taxon>Oxalobacteraceae</taxon>
        <taxon>Collimonas</taxon>
    </lineage>
</organism>
<name>A0A127P9U0_9BURK</name>
<evidence type="ECO:0000313" key="1">
    <source>
        <dbReference type="EMBL" id="AMO94582.1"/>
    </source>
</evidence>
<dbReference type="PATRIC" id="fig|158899.10.peg.1891"/>
<evidence type="ECO:0000313" key="2">
    <source>
        <dbReference type="Proteomes" id="UP000072421"/>
    </source>
</evidence>
<protein>
    <submittedName>
        <fullName evidence="1">Uncharacterized protein</fullName>
    </submittedName>
</protein>
<gene>
    <name evidence="1" type="ORF">CFter6_1887</name>
</gene>
<dbReference type="Proteomes" id="UP000072421">
    <property type="component" value="Chromosome"/>
</dbReference>
<reference evidence="1 2" key="1">
    <citation type="submission" date="2015-11" db="EMBL/GenBank/DDBJ databases">
        <title>Exploring the genomic traits of fungus-feeding bacterial genus Collimonas.</title>
        <authorList>
            <person name="Song C."/>
            <person name="Schmidt R."/>
            <person name="de Jager V."/>
            <person name="Krzyzanowska D."/>
            <person name="Jongedijk E."/>
            <person name="Cankar K."/>
            <person name="Beekwilder J."/>
            <person name="van Veen A."/>
            <person name="de Boer W."/>
            <person name="van Veen J.A."/>
            <person name="Garbeva P."/>
        </authorList>
    </citation>
    <scope>NUCLEOTIDE SEQUENCE [LARGE SCALE GENOMIC DNA]</scope>
    <source>
        <strain evidence="1 2">Ter6</strain>
    </source>
</reference>
<sequence>MCLNRNRGNGERAKLSVSMWALHPTPAETGNIFGTGLPI</sequence>
<dbReference type="AlphaFoldDB" id="A0A127P9U0"/>
<proteinExistence type="predicted"/>
<accession>A0A127P9U0</accession>
<dbReference type="EMBL" id="CP013232">
    <property type="protein sequence ID" value="AMO94582.1"/>
    <property type="molecule type" value="Genomic_DNA"/>
</dbReference>